<name>A0A1H6ML49_9BACT</name>
<dbReference type="InterPro" id="IPR012332">
    <property type="entry name" value="Autotransporter_pectin_lyase_C"/>
</dbReference>
<dbReference type="InterPro" id="IPR011050">
    <property type="entry name" value="Pectin_lyase_fold/virulence"/>
</dbReference>
<dbReference type="Pfam" id="PF07589">
    <property type="entry name" value="PEP-CTERM"/>
    <property type="match status" value="1"/>
</dbReference>
<feature type="chain" id="PRO_5009604597" evidence="1">
    <location>
        <begin position="23"/>
        <end position="721"/>
    </location>
</feature>
<dbReference type="InterPro" id="IPR013424">
    <property type="entry name" value="Ice-binding_C"/>
</dbReference>
<feature type="signal peptide" evidence="1">
    <location>
        <begin position="1"/>
        <end position="22"/>
    </location>
</feature>
<gene>
    <name evidence="3" type="ORF">PYTT_2447</name>
</gene>
<evidence type="ECO:0000256" key="1">
    <source>
        <dbReference type="SAM" id="SignalP"/>
    </source>
</evidence>
<dbReference type="EMBL" id="LT629973">
    <property type="protein sequence ID" value="SEH99970.1"/>
    <property type="molecule type" value="Genomic_DNA"/>
</dbReference>
<evidence type="ECO:0000259" key="2">
    <source>
        <dbReference type="Pfam" id="PF07589"/>
    </source>
</evidence>
<organism evidence="3 4">
    <name type="scientific">Akkermansia glycaniphila</name>
    <dbReference type="NCBI Taxonomy" id="1679444"/>
    <lineage>
        <taxon>Bacteria</taxon>
        <taxon>Pseudomonadati</taxon>
        <taxon>Verrucomicrobiota</taxon>
        <taxon>Verrucomicrobiia</taxon>
        <taxon>Verrucomicrobiales</taxon>
        <taxon>Akkermansiaceae</taxon>
        <taxon>Akkermansia</taxon>
    </lineage>
</organism>
<accession>A0A1H6ML49</accession>
<sequence>MKRTLFITFVLSLGMSMTAAMAANVGKNNDGTLSLNQTGAWSGGVVPTSSDVAVWDNNSAYGTVDAPLNLGADASWGGISLSGAKTLVIGYDKTGEGADSKKTLTIGASGIRTTGGVSTVRIGANVVVNGNQTWGHDTGWRDGNAIVIDGSLTGSGNIAGMSGANSVTLNGDASGYTGAFTIAQYNALNLNGGTMTGGNISLTNGARLNVNNLGTSTPTVWSRNLTMQVYDAASALNVNGGKLTMSGTNSFVGTITVANNAELRISGASTFNYSGAGTPIQCGTTIAGNGTVFITGTSTISDANAKIVVANGATLDITSGTLRTSGYTNSTNMVTVQGTLRLATYGYAGSLSNIADYAANRLLDGGTIEVVGTSHSAGQGTTVSSKGGSFLYNPGVAGSALTLSGSPNSNAFILNGNLNIGGAGTINLAPDTGARALLNGSGNVTKVGSGMVNFNYSSSTSDWSGNMAVNEGTLTVSGDMGRRNVTVKEGATLNSGTKASITALAGSGNASLTGIAVSATGLTGTSSSVRGSSSNMGLTVTSAYGLRNLSLSNTVVTIQQAATLTLADVTVNGRTTSFSGTNGTETVSCSNTAFVLAGAQITDLVNGNVRTVDMNAAFGNVLMTGSLNLDLKYYIYTPDDSYQYLVVRLFDNTTTFDQNFDVNLINSDSSWAIASGTIEGIGDADWRTNGGTVYVLVPEPASATLCLLGLASLALRRRRCA</sequence>
<evidence type="ECO:0000313" key="3">
    <source>
        <dbReference type="EMBL" id="SEH99970.1"/>
    </source>
</evidence>
<dbReference type="Gene3D" id="2.160.20.20">
    <property type="match status" value="1"/>
</dbReference>
<evidence type="ECO:0000313" key="4">
    <source>
        <dbReference type="Proteomes" id="UP000176204"/>
    </source>
</evidence>
<dbReference type="AlphaFoldDB" id="A0A1H6ML49"/>
<proteinExistence type="predicted"/>
<reference evidence="4" key="1">
    <citation type="submission" date="2016-09" db="EMBL/GenBank/DDBJ databases">
        <authorList>
            <person name="Koehorst J."/>
        </authorList>
    </citation>
    <scope>NUCLEOTIDE SEQUENCE [LARGE SCALE GENOMIC DNA]</scope>
</reference>
<protein>
    <submittedName>
        <fullName evidence="3">Pectin lyase fold/virulence factor</fullName>
    </submittedName>
</protein>
<dbReference type="GO" id="GO:0016829">
    <property type="term" value="F:lyase activity"/>
    <property type="evidence" value="ECO:0007669"/>
    <property type="project" value="UniProtKB-KW"/>
</dbReference>
<dbReference type="KEGG" id="agl:PYTT_2447"/>
<dbReference type="STRING" id="1679444.PYTT_2447"/>
<keyword evidence="1" id="KW-0732">Signal</keyword>
<feature type="domain" description="Ice-binding protein C-terminal" evidence="2">
    <location>
        <begin position="697"/>
        <end position="719"/>
    </location>
</feature>
<keyword evidence="4" id="KW-1185">Reference proteome</keyword>
<dbReference type="SUPFAM" id="SSF51126">
    <property type="entry name" value="Pectin lyase-like"/>
    <property type="match status" value="1"/>
</dbReference>
<keyword evidence="3" id="KW-0456">Lyase</keyword>
<dbReference type="Proteomes" id="UP000176204">
    <property type="component" value="Chromosome I"/>
</dbReference>